<dbReference type="Pfam" id="PF02221">
    <property type="entry name" value="E1_DerP2_DerF2"/>
    <property type="match status" value="1"/>
</dbReference>
<evidence type="ECO:0000313" key="3">
    <source>
        <dbReference type="EMBL" id="TGZ66099.1"/>
    </source>
</evidence>
<dbReference type="InterPro" id="IPR003172">
    <property type="entry name" value="ML_dom"/>
</dbReference>
<keyword evidence="4" id="KW-1185">Reference proteome</keyword>
<feature type="domain" description="MD-2-related lipid-recognition" evidence="2">
    <location>
        <begin position="26"/>
        <end position="150"/>
    </location>
</feature>
<protein>
    <recommendedName>
        <fullName evidence="2">MD-2-related lipid-recognition domain-containing protein</fullName>
    </recommendedName>
</protein>
<evidence type="ECO:0000313" key="4">
    <source>
        <dbReference type="Proteomes" id="UP000308267"/>
    </source>
</evidence>
<organism evidence="3 4">
    <name type="scientific">Opisthorchis felineus</name>
    <dbReference type="NCBI Taxonomy" id="147828"/>
    <lineage>
        <taxon>Eukaryota</taxon>
        <taxon>Metazoa</taxon>
        <taxon>Spiralia</taxon>
        <taxon>Lophotrochozoa</taxon>
        <taxon>Platyhelminthes</taxon>
        <taxon>Trematoda</taxon>
        <taxon>Digenea</taxon>
        <taxon>Opisthorchiida</taxon>
        <taxon>Opisthorchiata</taxon>
        <taxon>Opisthorchiidae</taxon>
        <taxon>Opisthorchis</taxon>
    </lineage>
</organism>
<reference evidence="3 4" key="1">
    <citation type="journal article" date="2019" name="BMC Genomics">
        <title>New insights from Opisthorchis felineus genome: update on genomics of the epidemiologically important liver flukes.</title>
        <authorList>
            <person name="Ershov N.I."/>
            <person name="Mordvinov V.A."/>
            <person name="Prokhortchouk E.B."/>
            <person name="Pakharukova M.Y."/>
            <person name="Gunbin K.V."/>
            <person name="Ustyantsev K."/>
            <person name="Genaev M.A."/>
            <person name="Blinov A.G."/>
            <person name="Mazur A."/>
            <person name="Boulygina E."/>
            <person name="Tsygankova S."/>
            <person name="Khrameeva E."/>
            <person name="Chekanov N."/>
            <person name="Fan G."/>
            <person name="Xiao A."/>
            <person name="Zhang H."/>
            <person name="Xu X."/>
            <person name="Yang H."/>
            <person name="Solovyev V."/>
            <person name="Lee S.M."/>
            <person name="Liu X."/>
            <person name="Afonnikov D.A."/>
            <person name="Skryabin K.G."/>
        </authorList>
    </citation>
    <scope>NUCLEOTIDE SEQUENCE [LARGE SCALE GENOMIC DNA]</scope>
    <source>
        <strain evidence="3">AK-0245</strain>
        <tissue evidence="3">Whole organism</tissue>
    </source>
</reference>
<dbReference type="Proteomes" id="UP000308267">
    <property type="component" value="Unassembled WGS sequence"/>
</dbReference>
<comment type="caution">
    <text evidence="3">The sequence shown here is derived from an EMBL/GenBank/DDBJ whole genome shotgun (WGS) entry which is preliminary data.</text>
</comment>
<dbReference type="Gene3D" id="2.60.40.770">
    <property type="match status" value="1"/>
</dbReference>
<proteinExistence type="predicted"/>
<dbReference type="EMBL" id="SJOL01006466">
    <property type="protein sequence ID" value="TGZ66099.1"/>
    <property type="molecule type" value="Genomic_DNA"/>
</dbReference>
<evidence type="ECO:0000256" key="1">
    <source>
        <dbReference type="SAM" id="SignalP"/>
    </source>
</evidence>
<gene>
    <name evidence="3" type="ORF">CRM22_005511</name>
</gene>
<name>A0A4S2LWM2_OPIFE</name>
<feature type="signal peptide" evidence="1">
    <location>
        <begin position="1"/>
        <end position="22"/>
    </location>
</feature>
<dbReference type="SUPFAM" id="SSF81296">
    <property type="entry name" value="E set domains"/>
    <property type="match status" value="1"/>
</dbReference>
<keyword evidence="1" id="KW-0732">Signal</keyword>
<evidence type="ECO:0000259" key="2">
    <source>
        <dbReference type="Pfam" id="PF02221"/>
    </source>
</evidence>
<dbReference type="InterPro" id="IPR014756">
    <property type="entry name" value="Ig_E-set"/>
</dbReference>
<dbReference type="AlphaFoldDB" id="A0A4S2LWM2"/>
<accession>A0A4S2LWM2</accession>
<sequence length="154" mass="17459">MAVNKTSIYLILLLCIMLTVKAQKSTKWTDCSYYSKPVKDLAISGCNVNECRLKQKTKVKASIVFQSPANTNFVKPWLCVWLSIFKYCKAFDPPNDNACNFMNPGCPLVKNRVYNASMEVTVPEHDYDNTGRFYLYDGTKSEMVCVDVRVVISA</sequence>
<feature type="chain" id="PRO_5020460362" description="MD-2-related lipid-recognition domain-containing protein" evidence="1">
    <location>
        <begin position="23"/>
        <end position="154"/>
    </location>
</feature>